<keyword evidence="1" id="KW-1133">Transmembrane helix</keyword>
<dbReference type="PRINTS" id="PR00111">
    <property type="entry name" value="ABHYDROLASE"/>
</dbReference>
<evidence type="ECO:0000313" key="4">
    <source>
        <dbReference type="Proteomes" id="UP000077763"/>
    </source>
</evidence>
<dbReference type="InterPro" id="IPR000073">
    <property type="entry name" value="AB_hydrolase_1"/>
</dbReference>
<dbReference type="Gene3D" id="3.40.50.1820">
    <property type="entry name" value="alpha/beta hydrolase"/>
    <property type="match status" value="1"/>
</dbReference>
<dbReference type="PANTHER" id="PTHR43798">
    <property type="entry name" value="MONOACYLGLYCEROL LIPASE"/>
    <property type="match status" value="1"/>
</dbReference>
<keyword evidence="1" id="KW-0812">Transmembrane</keyword>
<dbReference type="RefSeq" id="WP_064037368.1">
    <property type="nucleotide sequence ID" value="NZ_LUUH01000064.1"/>
</dbReference>
<dbReference type="Pfam" id="PF12697">
    <property type="entry name" value="Abhydrolase_6"/>
    <property type="match status" value="1"/>
</dbReference>
<dbReference type="InterPro" id="IPR050266">
    <property type="entry name" value="AB_hydrolase_sf"/>
</dbReference>
<evidence type="ECO:0000256" key="1">
    <source>
        <dbReference type="SAM" id="Phobius"/>
    </source>
</evidence>
<reference evidence="3 4" key="1">
    <citation type="submission" date="2016-03" db="EMBL/GenBank/DDBJ databases">
        <authorList>
            <person name="Ploux O."/>
        </authorList>
    </citation>
    <scope>NUCLEOTIDE SEQUENCE [LARGE SCALE GENOMIC DNA]</scope>
    <source>
        <strain evidence="3 4">R-45371</strain>
    </source>
</reference>
<gene>
    <name evidence="3" type="ORF">A1353_17250</name>
</gene>
<feature type="transmembrane region" description="Helical" evidence="1">
    <location>
        <begin position="26"/>
        <end position="44"/>
    </location>
</feature>
<accession>A0A177M8X1</accession>
<dbReference type="AlphaFoldDB" id="A0A177M8X1"/>
<sequence>MVCFTRTIQNILLADMTFVWSRRLRYLLFGLTIVSLAALAGAIYQAERTAADLAAFPPPGRTISVNGVNLHLYCLGSGTPTLVLEAGLGESSLSWYPVHAKLAQTMRVCAYDRPGLGWSDPVDAAIQPEDVAKNLHTLLNNAGISPPFVLVGHSRGGIYVRAFYHQFPEETQGMVLVDSTHEQSPMHQYPYAAWDYRKQAMLIAIAEPLSRIGLVRLLGIADADRRPSPLPAAILAAKTALQNRTDTAHAVVNEIAVMRRGLDPATPPPGSLGNLPLLVLTAGNLVDPDFVAREAERAGKDVEAEKALARIQQAEQDDLARLSSHSRHIIVSNSGHFIMQDQADEFVAAVSEFAKSFSLKSGGEGQTNDTAGLAQTAVQTGEFKP</sequence>
<protein>
    <recommendedName>
        <fullName evidence="2">AB hydrolase-1 domain-containing protein</fullName>
    </recommendedName>
</protein>
<feature type="domain" description="AB hydrolase-1" evidence="2">
    <location>
        <begin position="83"/>
        <end position="349"/>
    </location>
</feature>
<organism evidence="3 4">
    <name type="scientific">Methylomonas methanica</name>
    <dbReference type="NCBI Taxonomy" id="421"/>
    <lineage>
        <taxon>Bacteria</taxon>
        <taxon>Pseudomonadati</taxon>
        <taxon>Pseudomonadota</taxon>
        <taxon>Gammaproteobacteria</taxon>
        <taxon>Methylococcales</taxon>
        <taxon>Methylococcaceae</taxon>
        <taxon>Methylomonas</taxon>
    </lineage>
</organism>
<name>A0A177M8X1_METMH</name>
<proteinExistence type="predicted"/>
<comment type="caution">
    <text evidence="3">The sequence shown here is derived from an EMBL/GenBank/DDBJ whole genome shotgun (WGS) entry which is preliminary data.</text>
</comment>
<keyword evidence="1" id="KW-0472">Membrane</keyword>
<dbReference type="GO" id="GO:0016020">
    <property type="term" value="C:membrane"/>
    <property type="evidence" value="ECO:0007669"/>
    <property type="project" value="TreeGrafter"/>
</dbReference>
<evidence type="ECO:0000259" key="2">
    <source>
        <dbReference type="Pfam" id="PF12697"/>
    </source>
</evidence>
<dbReference type="Proteomes" id="UP000077763">
    <property type="component" value="Unassembled WGS sequence"/>
</dbReference>
<dbReference type="SUPFAM" id="SSF53474">
    <property type="entry name" value="alpha/beta-Hydrolases"/>
    <property type="match status" value="1"/>
</dbReference>
<dbReference type="InterPro" id="IPR029058">
    <property type="entry name" value="AB_hydrolase_fold"/>
</dbReference>
<dbReference type="EMBL" id="LUUH01000064">
    <property type="protein sequence ID" value="OAI02081.1"/>
    <property type="molecule type" value="Genomic_DNA"/>
</dbReference>
<evidence type="ECO:0000313" key="3">
    <source>
        <dbReference type="EMBL" id="OAI02081.1"/>
    </source>
</evidence>
<dbReference type="PANTHER" id="PTHR43798:SF33">
    <property type="entry name" value="HYDROLASE, PUTATIVE (AFU_ORTHOLOGUE AFUA_2G14860)-RELATED"/>
    <property type="match status" value="1"/>
</dbReference>